<dbReference type="SUPFAM" id="SSF52087">
    <property type="entry name" value="CRAL/TRIO domain"/>
    <property type="match status" value="1"/>
</dbReference>
<organism evidence="2 3">
    <name type="scientific">Acanthosepion pharaonis</name>
    <name type="common">Pharaoh cuttlefish</name>
    <name type="synonym">Sepia pharaonis</name>
    <dbReference type="NCBI Taxonomy" id="158019"/>
    <lineage>
        <taxon>Eukaryota</taxon>
        <taxon>Metazoa</taxon>
        <taxon>Spiralia</taxon>
        <taxon>Lophotrochozoa</taxon>
        <taxon>Mollusca</taxon>
        <taxon>Cephalopoda</taxon>
        <taxon>Coleoidea</taxon>
        <taxon>Decapodiformes</taxon>
        <taxon>Sepiida</taxon>
        <taxon>Sepiina</taxon>
        <taxon>Sepiidae</taxon>
        <taxon>Acanthosepion</taxon>
    </lineage>
</organism>
<evidence type="ECO:0000259" key="1">
    <source>
        <dbReference type="PROSITE" id="PS50191"/>
    </source>
</evidence>
<dbReference type="InterPro" id="IPR036273">
    <property type="entry name" value="CRAL/TRIO_N_dom_sf"/>
</dbReference>
<dbReference type="PROSITE" id="PS50191">
    <property type="entry name" value="CRAL_TRIO"/>
    <property type="match status" value="1"/>
</dbReference>
<dbReference type="InterPro" id="IPR036865">
    <property type="entry name" value="CRAL-TRIO_dom_sf"/>
</dbReference>
<proteinExistence type="predicted"/>
<gene>
    <name evidence="2" type="ORF">SPHA_47396</name>
</gene>
<accession>A0A812CZF2</accession>
<dbReference type="PANTHER" id="PTHR10174">
    <property type="entry name" value="ALPHA-TOCOPHEROL TRANSFER PROTEIN-RELATED"/>
    <property type="match status" value="1"/>
</dbReference>
<dbReference type="EMBL" id="CAHIKZ030002560">
    <property type="protein sequence ID" value="CAE1288937.1"/>
    <property type="molecule type" value="Genomic_DNA"/>
</dbReference>
<dbReference type="Gene3D" id="3.40.525.10">
    <property type="entry name" value="CRAL-TRIO lipid binding domain"/>
    <property type="match status" value="1"/>
</dbReference>
<dbReference type="PRINTS" id="PR00180">
    <property type="entry name" value="CRETINALDHBP"/>
</dbReference>
<dbReference type="Gene3D" id="1.10.8.20">
    <property type="entry name" value="N-terminal domain of phosphatidylinositol transfer protein sec14p"/>
    <property type="match status" value="1"/>
</dbReference>
<name>A0A812CZF2_ACAPH</name>
<dbReference type="InterPro" id="IPR001251">
    <property type="entry name" value="CRAL-TRIO_dom"/>
</dbReference>
<comment type="caution">
    <text evidence="2">The sequence shown here is derived from an EMBL/GenBank/DDBJ whole genome shotgun (WGS) entry which is preliminary data.</text>
</comment>
<dbReference type="CDD" id="cd00170">
    <property type="entry name" value="SEC14"/>
    <property type="match status" value="1"/>
</dbReference>
<feature type="domain" description="CRAL-TRIO" evidence="1">
    <location>
        <begin position="50"/>
        <end position="211"/>
    </location>
</feature>
<sequence>MFNKKDDDYLMRFLRARKFDVKKTYTLMKGHVKFHNNYPQLTSKLTLDSVRSCLENGYPCLLPVRDKQGRVTFLFSIENWDMTEFPFHVIMRSYLYLLERLMISEKSQITGCVLIENFHNYSLKQALGLRPSELRMFVDILQGSFPARFKGVHFVHQPWYFSWTYAMVKPFLKRKLTKKVFIHGYNLENFWENFDMESIPKELGGSGASYDSQELIKALERLEKQENS</sequence>
<dbReference type="GO" id="GO:0016020">
    <property type="term" value="C:membrane"/>
    <property type="evidence" value="ECO:0007669"/>
    <property type="project" value="TreeGrafter"/>
</dbReference>
<reference evidence="2" key="1">
    <citation type="submission" date="2021-01" db="EMBL/GenBank/DDBJ databases">
        <authorList>
            <person name="Li R."/>
            <person name="Bekaert M."/>
        </authorList>
    </citation>
    <scope>NUCLEOTIDE SEQUENCE</scope>
    <source>
        <strain evidence="2">Farmed</strain>
    </source>
</reference>
<evidence type="ECO:0000313" key="2">
    <source>
        <dbReference type="EMBL" id="CAE1288937.1"/>
    </source>
</evidence>
<dbReference type="InterPro" id="IPR011074">
    <property type="entry name" value="CRAL/TRIO_N_dom"/>
</dbReference>
<keyword evidence="3" id="KW-1185">Reference proteome</keyword>
<dbReference type="AlphaFoldDB" id="A0A812CZF2"/>
<dbReference type="Pfam" id="PF00650">
    <property type="entry name" value="CRAL_TRIO"/>
    <property type="match status" value="1"/>
</dbReference>
<dbReference type="SMART" id="SM00516">
    <property type="entry name" value="SEC14"/>
    <property type="match status" value="1"/>
</dbReference>
<dbReference type="SMART" id="SM01100">
    <property type="entry name" value="CRAL_TRIO_N"/>
    <property type="match status" value="1"/>
</dbReference>
<dbReference type="Pfam" id="PF03765">
    <property type="entry name" value="CRAL_TRIO_N"/>
    <property type="match status" value="1"/>
</dbReference>
<dbReference type="GO" id="GO:1902936">
    <property type="term" value="F:phosphatidylinositol bisphosphate binding"/>
    <property type="evidence" value="ECO:0007669"/>
    <property type="project" value="TreeGrafter"/>
</dbReference>
<dbReference type="SUPFAM" id="SSF46938">
    <property type="entry name" value="CRAL/TRIO N-terminal domain"/>
    <property type="match status" value="1"/>
</dbReference>
<evidence type="ECO:0000313" key="3">
    <source>
        <dbReference type="Proteomes" id="UP000597762"/>
    </source>
</evidence>
<protein>
    <submittedName>
        <fullName evidence="2">RLBP1</fullName>
    </submittedName>
</protein>
<dbReference type="PANTHER" id="PTHR10174:SF200">
    <property type="entry name" value="RETINALDEHYDE-BINDING PROTEIN 1"/>
    <property type="match status" value="1"/>
</dbReference>
<dbReference type="Proteomes" id="UP000597762">
    <property type="component" value="Unassembled WGS sequence"/>
</dbReference>
<dbReference type="OrthoDB" id="75724at2759"/>